<protein>
    <submittedName>
        <fullName evidence="1">Uncharacterized protein DUF4265</fullName>
    </submittedName>
</protein>
<sequence length="142" mass="16439">MEKIFFEYTDLEDQYAIESAWADKKGEYYVLRNILFYARGYSWGDTVSVENRNGELYVVDLIEESGHTTIRVIFYDVEIAKDTAEQLITMGCSYEGSNIATLISVDVPQDVDYRPIKLFLDEGEMNEVWSYEEACLAHELDT</sequence>
<dbReference type="Pfam" id="PF14085">
    <property type="entry name" value="DUF4265"/>
    <property type="match status" value="1"/>
</dbReference>
<evidence type="ECO:0000313" key="1">
    <source>
        <dbReference type="EMBL" id="RKR84183.1"/>
    </source>
</evidence>
<dbReference type="RefSeq" id="WP_121199638.1">
    <property type="nucleotide sequence ID" value="NZ_RBKU01000001.1"/>
</dbReference>
<dbReference type="AlphaFoldDB" id="A0A495J605"/>
<dbReference type="Proteomes" id="UP000268007">
    <property type="component" value="Unassembled WGS sequence"/>
</dbReference>
<accession>A0A495J605</accession>
<keyword evidence="2" id="KW-1185">Reference proteome</keyword>
<dbReference type="EMBL" id="RBKU01000001">
    <property type="protein sequence ID" value="RKR84183.1"/>
    <property type="molecule type" value="Genomic_DNA"/>
</dbReference>
<name>A0A495J605_9SPHI</name>
<organism evidence="1 2">
    <name type="scientific">Mucilaginibacter gracilis</name>
    <dbReference type="NCBI Taxonomy" id="423350"/>
    <lineage>
        <taxon>Bacteria</taxon>
        <taxon>Pseudomonadati</taxon>
        <taxon>Bacteroidota</taxon>
        <taxon>Sphingobacteriia</taxon>
        <taxon>Sphingobacteriales</taxon>
        <taxon>Sphingobacteriaceae</taxon>
        <taxon>Mucilaginibacter</taxon>
    </lineage>
</organism>
<reference evidence="1 2" key="1">
    <citation type="submission" date="2018-10" db="EMBL/GenBank/DDBJ databases">
        <title>Genomic Encyclopedia of Archaeal and Bacterial Type Strains, Phase II (KMG-II): from individual species to whole genera.</title>
        <authorList>
            <person name="Goeker M."/>
        </authorList>
    </citation>
    <scope>NUCLEOTIDE SEQUENCE [LARGE SCALE GENOMIC DNA]</scope>
    <source>
        <strain evidence="1 2">DSM 18602</strain>
    </source>
</reference>
<comment type="caution">
    <text evidence="1">The sequence shown here is derived from an EMBL/GenBank/DDBJ whole genome shotgun (WGS) entry which is preliminary data.</text>
</comment>
<dbReference type="OrthoDB" id="1030945at2"/>
<proteinExistence type="predicted"/>
<evidence type="ECO:0000313" key="2">
    <source>
        <dbReference type="Proteomes" id="UP000268007"/>
    </source>
</evidence>
<dbReference type="InterPro" id="IPR025361">
    <property type="entry name" value="DUF4265"/>
</dbReference>
<gene>
    <name evidence="1" type="ORF">BDD43_4410</name>
</gene>